<feature type="transmembrane region" description="Helical" evidence="1">
    <location>
        <begin position="17"/>
        <end position="46"/>
    </location>
</feature>
<keyword evidence="3" id="KW-1185">Reference proteome</keyword>
<accession>A0ABR8MY97</accession>
<sequence>MDLYHSWFYQKLLNTQWFLWTVVYIVLGLNFLAPVIVWLLMNWSVIKERFKMKKHKSDKPVKSS</sequence>
<protein>
    <submittedName>
        <fullName evidence="2">Uncharacterized protein</fullName>
    </submittedName>
</protein>
<keyword evidence="1" id="KW-0472">Membrane</keyword>
<name>A0ABR8MY97_9BACL</name>
<dbReference type="RefSeq" id="WP_191205231.1">
    <property type="nucleotide sequence ID" value="NZ_JACXZA010000005.1"/>
</dbReference>
<comment type="caution">
    <text evidence="2">The sequence shown here is derived from an EMBL/GenBank/DDBJ whole genome shotgun (WGS) entry which is preliminary data.</text>
</comment>
<evidence type="ECO:0000256" key="1">
    <source>
        <dbReference type="SAM" id="Phobius"/>
    </source>
</evidence>
<keyword evidence="1" id="KW-1133">Transmembrane helix</keyword>
<reference evidence="2 3" key="1">
    <citation type="submission" date="2020-09" db="EMBL/GenBank/DDBJ databases">
        <title>Paenibacillus sp. strain PR3 16S rRNA gene Genome sequencing and assembly.</title>
        <authorList>
            <person name="Kim J."/>
        </authorList>
    </citation>
    <scope>NUCLEOTIDE SEQUENCE [LARGE SCALE GENOMIC DNA]</scope>
    <source>
        <strain evidence="2 3">PR3</strain>
    </source>
</reference>
<dbReference type="EMBL" id="JACXZA010000005">
    <property type="protein sequence ID" value="MBD3920919.1"/>
    <property type="molecule type" value="Genomic_DNA"/>
</dbReference>
<evidence type="ECO:0000313" key="3">
    <source>
        <dbReference type="Proteomes" id="UP000609346"/>
    </source>
</evidence>
<dbReference type="Proteomes" id="UP000609346">
    <property type="component" value="Unassembled WGS sequence"/>
</dbReference>
<proteinExistence type="predicted"/>
<gene>
    <name evidence="2" type="ORF">H8B09_19290</name>
</gene>
<keyword evidence="1" id="KW-0812">Transmembrane</keyword>
<evidence type="ECO:0000313" key="2">
    <source>
        <dbReference type="EMBL" id="MBD3920919.1"/>
    </source>
</evidence>
<organism evidence="2 3">
    <name type="scientific">Paenibacillus terricola</name>
    <dbReference type="NCBI Taxonomy" id="2763503"/>
    <lineage>
        <taxon>Bacteria</taxon>
        <taxon>Bacillati</taxon>
        <taxon>Bacillota</taxon>
        <taxon>Bacilli</taxon>
        <taxon>Bacillales</taxon>
        <taxon>Paenibacillaceae</taxon>
        <taxon>Paenibacillus</taxon>
    </lineage>
</organism>